<dbReference type="InterPro" id="IPR036291">
    <property type="entry name" value="NAD(P)-bd_dom_sf"/>
</dbReference>
<dbReference type="CDD" id="cd02440">
    <property type="entry name" value="AdoMet_MTases"/>
    <property type="match status" value="1"/>
</dbReference>
<dbReference type="SUPFAM" id="SSF53901">
    <property type="entry name" value="Thiolase-like"/>
    <property type="match status" value="1"/>
</dbReference>
<dbReference type="PROSITE" id="PS50075">
    <property type="entry name" value="CARRIER"/>
    <property type="match status" value="1"/>
</dbReference>
<dbReference type="SMART" id="SM00827">
    <property type="entry name" value="PKS_AT"/>
    <property type="match status" value="1"/>
</dbReference>
<dbReference type="SMART" id="SM00823">
    <property type="entry name" value="PKS_PP"/>
    <property type="match status" value="1"/>
</dbReference>
<dbReference type="InterPro" id="IPR050091">
    <property type="entry name" value="PKS_NRPS_Biosynth_Enz"/>
</dbReference>
<evidence type="ECO:0000259" key="10">
    <source>
        <dbReference type="PROSITE" id="PS52019"/>
    </source>
</evidence>
<dbReference type="GeneID" id="98149048"/>
<dbReference type="InterPro" id="IPR042104">
    <property type="entry name" value="PKS_dehydratase_sf"/>
</dbReference>
<dbReference type="PROSITE" id="PS52004">
    <property type="entry name" value="KS3_2"/>
    <property type="match status" value="1"/>
</dbReference>
<feature type="domain" description="Carrier" evidence="8">
    <location>
        <begin position="2409"/>
        <end position="2484"/>
    </location>
</feature>
<feature type="active site" description="Proton donor; for dehydratase activity" evidence="6">
    <location>
        <position position="1151"/>
    </location>
</feature>
<comment type="caution">
    <text evidence="11">The sequence shown here is derived from an EMBL/GenBank/DDBJ whole genome shotgun (WGS) entry which is preliminary data.</text>
</comment>
<dbReference type="EMBL" id="JBFXLQ010000074">
    <property type="protein sequence ID" value="KAL2861159.1"/>
    <property type="molecule type" value="Genomic_DNA"/>
</dbReference>
<dbReference type="SMART" id="SM00825">
    <property type="entry name" value="PKS_KS"/>
    <property type="match status" value="1"/>
</dbReference>
<dbReference type="PANTHER" id="PTHR43775:SF20">
    <property type="entry name" value="HYBRID PKS-NRPS SYNTHETASE APDA"/>
    <property type="match status" value="1"/>
</dbReference>
<dbReference type="InterPro" id="IPR020841">
    <property type="entry name" value="PKS_Beta-ketoAc_synthase_dom"/>
</dbReference>
<dbReference type="InterPro" id="IPR009081">
    <property type="entry name" value="PP-bd_ACP"/>
</dbReference>
<dbReference type="InterPro" id="IPR013217">
    <property type="entry name" value="Methyltransf_12"/>
</dbReference>
<dbReference type="InterPro" id="IPR018201">
    <property type="entry name" value="Ketoacyl_synth_AS"/>
</dbReference>
<dbReference type="InterPro" id="IPR014043">
    <property type="entry name" value="Acyl_transferase_dom"/>
</dbReference>
<keyword evidence="3" id="KW-0489">Methyltransferase</keyword>
<dbReference type="Pfam" id="PF23297">
    <property type="entry name" value="ACP_SdgA_C"/>
    <property type="match status" value="1"/>
</dbReference>
<feature type="region of interest" description="N-terminal hotdog fold" evidence="6">
    <location>
        <begin position="940"/>
        <end position="1076"/>
    </location>
</feature>
<dbReference type="Pfam" id="PF16197">
    <property type="entry name" value="KAsynt_C_assoc"/>
    <property type="match status" value="1"/>
</dbReference>
<keyword evidence="1" id="KW-0596">Phosphopantetheine</keyword>
<dbReference type="Pfam" id="PF00698">
    <property type="entry name" value="Acyl_transf_1"/>
    <property type="match status" value="1"/>
</dbReference>
<dbReference type="Proteomes" id="UP001610432">
    <property type="component" value="Unassembled WGS sequence"/>
</dbReference>
<dbReference type="Pfam" id="PF21089">
    <property type="entry name" value="PKS_DH_N"/>
    <property type="match status" value="1"/>
</dbReference>
<evidence type="ECO:0000256" key="5">
    <source>
        <dbReference type="ARBA" id="ARBA00023268"/>
    </source>
</evidence>
<dbReference type="InterPro" id="IPR020806">
    <property type="entry name" value="PKS_PP-bd"/>
</dbReference>
<dbReference type="InterPro" id="IPR049900">
    <property type="entry name" value="PKS_mFAS_DH"/>
</dbReference>
<evidence type="ECO:0000259" key="9">
    <source>
        <dbReference type="PROSITE" id="PS52004"/>
    </source>
</evidence>
<keyword evidence="5" id="KW-0511">Multifunctional enzyme</keyword>
<dbReference type="SMART" id="SM00826">
    <property type="entry name" value="PKS_DH"/>
    <property type="match status" value="1"/>
</dbReference>
<dbReference type="SUPFAM" id="SSF52151">
    <property type="entry name" value="FabD/lysophospholipase-like"/>
    <property type="match status" value="1"/>
</dbReference>
<dbReference type="Gene3D" id="1.10.1200.10">
    <property type="entry name" value="ACP-like"/>
    <property type="match status" value="1"/>
</dbReference>
<gene>
    <name evidence="11" type="ORF">BJX67DRAFT_386006</name>
</gene>
<feature type="active site" description="Proton acceptor; for dehydratase activity" evidence="6">
    <location>
        <position position="973"/>
    </location>
</feature>
<dbReference type="Gene3D" id="3.40.50.150">
    <property type="entry name" value="Vaccinia Virus protein VP39"/>
    <property type="match status" value="1"/>
</dbReference>
<organism evidence="11 12">
    <name type="scientific">Aspergillus lucknowensis</name>
    <dbReference type="NCBI Taxonomy" id="176173"/>
    <lineage>
        <taxon>Eukaryota</taxon>
        <taxon>Fungi</taxon>
        <taxon>Dikarya</taxon>
        <taxon>Ascomycota</taxon>
        <taxon>Pezizomycotina</taxon>
        <taxon>Eurotiomycetes</taxon>
        <taxon>Eurotiomycetidae</taxon>
        <taxon>Eurotiales</taxon>
        <taxon>Aspergillaceae</taxon>
        <taxon>Aspergillus</taxon>
        <taxon>Aspergillus subgen. Nidulantes</taxon>
    </lineage>
</organism>
<dbReference type="InterPro" id="IPR049551">
    <property type="entry name" value="PKS_DH_C"/>
</dbReference>
<dbReference type="Pfam" id="PF14765">
    <property type="entry name" value="PS-DH"/>
    <property type="match status" value="1"/>
</dbReference>
<dbReference type="InterPro" id="IPR020807">
    <property type="entry name" value="PKS_DH"/>
</dbReference>
<dbReference type="SUPFAM" id="SSF47336">
    <property type="entry name" value="ACP-like"/>
    <property type="match status" value="1"/>
</dbReference>
<feature type="domain" description="Ketosynthase family 3 (KS3)" evidence="9">
    <location>
        <begin position="2"/>
        <end position="442"/>
    </location>
</feature>
<dbReference type="Pfam" id="PF00109">
    <property type="entry name" value="ketoacyl-synt"/>
    <property type="match status" value="1"/>
</dbReference>
<dbReference type="SUPFAM" id="SSF53335">
    <property type="entry name" value="S-adenosyl-L-methionine-dependent methyltransferases"/>
    <property type="match status" value="1"/>
</dbReference>
<dbReference type="InterPro" id="IPR016039">
    <property type="entry name" value="Thiolase-like"/>
</dbReference>
<evidence type="ECO:0000259" key="8">
    <source>
        <dbReference type="PROSITE" id="PS50075"/>
    </source>
</evidence>
<feature type="compositionally biased region" description="Polar residues" evidence="7">
    <location>
        <begin position="2541"/>
        <end position="2551"/>
    </location>
</feature>
<accession>A0ABR4L9F4</accession>
<evidence type="ECO:0000313" key="12">
    <source>
        <dbReference type="Proteomes" id="UP001610432"/>
    </source>
</evidence>
<evidence type="ECO:0000256" key="3">
    <source>
        <dbReference type="ARBA" id="ARBA00022603"/>
    </source>
</evidence>
<dbReference type="RefSeq" id="XP_070881053.1">
    <property type="nucleotide sequence ID" value="XM_071033976.1"/>
</dbReference>
<dbReference type="InterPro" id="IPR057326">
    <property type="entry name" value="KR_dom"/>
</dbReference>
<dbReference type="InterPro" id="IPR016035">
    <property type="entry name" value="Acyl_Trfase/lysoPLipase"/>
</dbReference>
<dbReference type="PROSITE" id="PS00606">
    <property type="entry name" value="KS3_1"/>
    <property type="match status" value="1"/>
</dbReference>
<dbReference type="Gene3D" id="3.40.366.10">
    <property type="entry name" value="Malonyl-Coenzyme A Acyl Carrier Protein, domain 2"/>
    <property type="match status" value="1"/>
</dbReference>
<evidence type="ECO:0000256" key="1">
    <source>
        <dbReference type="ARBA" id="ARBA00022450"/>
    </source>
</evidence>
<dbReference type="InterPro" id="IPR014030">
    <property type="entry name" value="Ketoacyl_synth_N"/>
</dbReference>
<feature type="compositionally biased region" description="Low complexity" evidence="7">
    <location>
        <begin position="2525"/>
        <end position="2536"/>
    </location>
</feature>
<dbReference type="SMART" id="SM00822">
    <property type="entry name" value="PKS_KR"/>
    <property type="match status" value="1"/>
</dbReference>
<dbReference type="Gene3D" id="3.40.50.720">
    <property type="entry name" value="NAD(P)-binding Rossmann-like Domain"/>
    <property type="match status" value="2"/>
</dbReference>
<dbReference type="Pfam" id="PF02801">
    <property type="entry name" value="Ketoacyl-synt_C"/>
    <property type="match status" value="1"/>
</dbReference>
<dbReference type="Pfam" id="PF08242">
    <property type="entry name" value="Methyltransf_12"/>
    <property type="match status" value="1"/>
</dbReference>
<evidence type="ECO:0000256" key="4">
    <source>
        <dbReference type="ARBA" id="ARBA00022679"/>
    </source>
</evidence>
<dbReference type="PROSITE" id="PS52019">
    <property type="entry name" value="PKS_MFAS_DH"/>
    <property type="match status" value="1"/>
</dbReference>
<evidence type="ECO:0000256" key="2">
    <source>
        <dbReference type="ARBA" id="ARBA00022553"/>
    </source>
</evidence>
<name>A0ABR4L9F4_9EURO</name>
<dbReference type="InterPro" id="IPR001227">
    <property type="entry name" value="Ac_transferase_dom_sf"/>
</dbReference>
<dbReference type="InterPro" id="IPR029063">
    <property type="entry name" value="SAM-dependent_MTases_sf"/>
</dbReference>
<reference evidence="11 12" key="1">
    <citation type="submission" date="2024-07" db="EMBL/GenBank/DDBJ databases">
        <title>Section-level genome sequencing and comparative genomics of Aspergillus sections Usti and Cavernicolus.</title>
        <authorList>
            <consortium name="Lawrence Berkeley National Laboratory"/>
            <person name="Nybo J.L."/>
            <person name="Vesth T.C."/>
            <person name="Theobald S."/>
            <person name="Frisvad J.C."/>
            <person name="Larsen T.O."/>
            <person name="Kjaerboelling I."/>
            <person name="Rothschild-Mancinelli K."/>
            <person name="Lyhne E.K."/>
            <person name="Kogle M.E."/>
            <person name="Barry K."/>
            <person name="Clum A."/>
            <person name="Na H."/>
            <person name="Ledsgaard L."/>
            <person name="Lin J."/>
            <person name="Lipzen A."/>
            <person name="Kuo A."/>
            <person name="Riley R."/>
            <person name="Mondo S."/>
            <person name="Labutti K."/>
            <person name="Haridas S."/>
            <person name="Pangalinan J."/>
            <person name="Salamov A.A."/>
            <person name="Simmons B.A."/>
            <person name="Magnuson J.K."/>
            <person name="Chen J."/>
            <person name="Drula E."/>
            <person name="Henrissat B."/>
            <person name="Wiebenga A."/>
            <person name="Lubbers R.J."/>
            <person name="Gomes A.C."/>
            <person name="Macurrencykelacurrency M.R."/>
            <person name="Stajich J."/>
            <person name="Grigoriev I.V."/>
            <person name="Mortensen U.H."/>
            <person name="De Vries R.P."/>
            <person name="Baker S.E."/>
            <person name="Andersen M.R."/>
        </authorList>
    </citation>
    <scope>NUCLEOTIDE SEQUENCE [LARGE SCALE GENOMIC DNA]</scope>
    <source>
        <strain evidence="11 12">CBS 449.75</strain>
    </source>
</reference>
<feature type="compositionally biased region" description="Polar residues" evidence="7">
    <location>
        <begin position="2484"/>
        <end position="2495"/>
    </location>
</feature>
<dbReference type="SUPFAM" id="SSF55048">
    <property type="entry name" value="Probable ACP-binding domain of malonyl-CoA ACP transacylase"/>
    <property type="match status" value="1"/>
</dbReference>
<keyword evidence="4" id="KW-0808">Transferase</keyword>
<proteinExistence type="predicted"/>
<dbReference type="CDD" id="cd00833">
    <property type="entry name" value="PKS"/>
    <property type="match status" value="1"/>
</dbReference>
<dbReference type="Pfam" id="PF08659">
    <property type="entry name" value="KR"/>
    <property type="match status" value="1"/>
</dbReference>
<dbReference type="SUPFAM" id="SSF51735">
    <property type="entry name" value="NAD(P)-binding Rossmann-fold domains"/>
    <property type="match status" value="2"/>
</dbReference>
<evidence type="ECO:0000256" key="6">
    <source>
        <dbReference type="PROSITE-ProRule" id="PRU01363"/>
    </source>
</evidence>
<keyword evidence="12" id="KW-1185">Reference proteome</keyword>
<evidence type="ECO:0000256" key="7">
    <source>
        <dbReference type="SAM" id="MobiDB-lite"/>
    </source>
</evidence>
<dbReference type="InterPro" id="IPR036736">
    <property type="entry name" value="ACP-like_sf"/>
</dbReference>
<dbReference type="InterPro" id="IPR014031">
    <property type="entry name" value="Ketoacyl_synth_C"/>
</dbReference>
<dbReference type="Gene3D" id="3.40.47.10">
    <property type="match status" value="1"/>
</dbReference>
<sequence>MVEPIAVIGSGCRFPGGSDTPSKLWSLIREPHDLSKNPPPSRFDLDLFYHTVGTHHGTTNATKSYWLEDSDRTNVCQFDAGFFNIQPSEVDAMDPQQRLLMEVVYDSLCAAGQPMEKLRGSDTAVYVGMMSDDWSTMLTRDWETLPRYTATGLERGIMANRLSYFFGWHGPSMTVDTACSSSLVALDLAVQMLRNGKSKVAVAAGTNLILSPAMYISESNLGMLSPNGRCAMWDAAADGYARGEGVAAVIIKTLSQALADNDPIECIIRETAVNQDGRTAGLTMPSNLAQAALIRECYARAGLDPVHNFQDRPQFFHAHGTGTQAGDPQEAEAIASSLFPSGSLAAQKAPKLRVGSIKTVIGHTEGTAGLASLIGTSMALQKKLMPPNLHFQNLSSKVTPFFDNLEIPTTAIPWDVAEDQVRRASVNSFGFGGTNAHCILEEYIPSTKKAASAQSGVLFTPLIFSASSESSLREMISQHLSYLRASPETDLRDLAYTLQSRRSTLAYRKFVPAPTVQQAIEELEKIEGAGFSTRHAQLSRPAKILGIFTGQGAQWPRMGARLIETSTFAKCRISQLDEALQSLPNPVDRPTWSICDQLLAGKEASHINEAALSQPLCSAVQIVLVDILRAAGITFAAVVGHSSGEIGAAYAAGHISDRDAIRIAYFRGVHAKLAASPNLHAPRGAMMAVGTSSEEARAFCIEHFSGRLQLAAVNSPSSVTLSGDEEAVDEAEQLYKSQGIFARKLKVDTAYHSMHMSACAVPYLTSLDSCDIQSIQPPANVTTTWYSSVFDGRPMTSSRLTNQYWVDNMCNAVLFSGALERAVEDAGPFDLAIEVGPHPALKGPATATIDAKSSVPYTGLFSRGQDDGYSLSNALGFVWAQLGSDSVRFTAVEQLLSGNTEPQAVLRDLPPYPFDHQRDYWHNSRLGNQFKSRKAHQLPNPVLGSPCSEATTPGEYQWRNILQPGEVPWLNGHRLQGQTVFPAMGYVSMAVEAINAVLLDCRPGSSMRLLKLTDLDIPRAIVFDDDSSTVETIFSILSVNSSDVHIAAEWVCYSVDGSGSMVLNARGRVRAELAVPEPNTLPLMMEDSFNLVPVGVDRFYSNLSRVGYNYTSPFQGVFNIRRKPGYSTGDLFDQSGCTWEDGLILHPGMLDSALQTVFAAWSYPGDTQLWSLHVPVSISAITVNPYFTTLSAGGKRSKMRFETFIRSKQDAKVVSDIYLQTADGPNTFVQFEGATLVPFSPGNPKTDVPMFSRFEYAPAFPDGQLVGNREALSNYEVQLYKDVDRIAYWFARNASVSIPAAERTRLLPHFQKYLAWCDRMVNMVTQGAISKVPASCNSDSREDIGKILARYEDRKDVRFVQVVGDNLLSVIKAGSSMLEHMNQDGLLRAFYEEGAICSGPTGRWLARILYQISHRYPGLNIFEVGAGTGATTSAVLDALDGRYSSYTFTDISSGFFIAAEERFADHAGRMLFKTFNMEQQPDGQGFDEGSYDVVVAVNVLHVSADMEASLSNVRRLLKPGGFLVVAELTSTDLLFSGMTVGTLPGWWIGAETGRPWGPLLTLTQWDMVLKNSGFGGIDTVSPDISTSLPMSVFVSQAVDDRVTLLRDPLSVEAHPPGVRTDALVIIGGTTWPVYTLAQQMSDIIGKRFQEKQHFLTVEDFAKSDIAHAAATSGGVSVLSLTDLDHPYLENLTADKFDAFKVCAACAGVLVWVTCGAKEDHPYSAMMTGIARTIKTENPRLNIQMFDLDPAMRKGIYANTVSELAGTLLCQLALSCWGTESLLWTLEPEVIVRNGRQLIPRLLPDCEKNDRYNSHRRAIFAKARPSKESLQLVGMNHGKANALELRLVSPLAQTSVPTTNYCTIRITYSLLQSVAIGATGFFRLCVGVNIDTHETVLALSSSTDSPVKVPTQCCIPLGVASASSALLSLAANLVATQILNFTQEGGTLLINEADSQLKAAVQSKAQLKNVNTVFTTRNLTEEDSASIFLHPSFPRHVIQSIIPRSTTLFVDFSRDSSHTIRDAILPCLPAGCLRIDVGALLSNEVNGTVAPKSLNQLAQQFHQAYDDTIESNLSVKCIPLDAVSTHKVVGGPPAVVDWAATDCVSAKVQPIDSGTLFRGDRTYLFVGMAGELGQSLAGWMISHGARYIVLTSRTPKVHPKFVDEMISRYGAVVKAVPLDITSPESLSSVHAAMSASLPPIAGVINGAMILDDELFANMTHEQFERVTKPKVVGTLLLDELFYDDASLDFFVVASSIASIIGWSGQSNYSAANEFMTSLVTKRRKRGVAASVMNIPAVLGVGYAAHSDTFSFDYFQSLGYINIGEEDLHILLAEAILSGRPGQLSDGKSQVVMGVDYVPAGLYVKEAHRRDVKFNHFILREESGSEAQTVKAGERVRVQLQSANGPDAEYTVIRDALVMHFKRLLRMTEEQKLDESVGLVDQGVDSLVAVDLRAWFLKELEVDVPTLKIMGGASIADLVKTAVDNMPQSSECDSGESSPKAVGKTTSSSFPAQPEGVLLRSRWERAPTTSTPLSSGSPIFTPAQVTTPSTSGIDSGRASPPQDYFDKLSSGVEKPVAVDGLRSEI</sequence>
<evidence type="ECO:0000313" key="11">
    <source>
        <dbReference type="EMBL" id="KAL2861159.1"/>
    </source>
</evidence>
<feature type="region of interest" description="Disordered" evidence="7">
    <location>
        <begin position="2484"/>
        <end position="2569"/>
    </location>
</feature>
<feature type="domain" description="PKS/mFAS DH" evidence="10">
    <location>
        <begin position="940"/>
        <end position="1245"/>
    </location>
</feature>
<protein>
    <submittedName>
        <fullName evidence="11">Uncharacterized protein</fullName>
    </submittedName>
</protein>
<dbReference type="PANTHER" id="PTHR43775">
    <property type="entry name" value="FATTY ACID SYNTHASE"/>
    <property type="match status" value="1"/>
</dbReference>
<dbReference type="InterPro" id="IPR013968">
    <property type="entry name" value="PKS_KR"/>
</dbReference>
<feature type="region of interest" description="C-terminal hotdog fold" evidence="6">
    <location>
        <begin position="1091"/>
        <end position="1245"/>
    </location>
</feature>
<dbReference type="InterPro" id="IPR032821">
    <property type="entry name" value="PKS_assoc"/>
</dbReference>
<dbReference type="InterPro" id="IPR049552">
    <property type="entry name" value="PKS_DH_N"/>
</dbReference>
<dbReference type="Gene3D" id="3.10.129.110">
    <property type="entry name" value="Polyketide synthase dehydratase"/>
    <property type="match status" value="1"/>
</dbReference>
<keyword evidence="2" id="KW-0597">Phosphoprotein</keyword>
<dbReference type="InterPro" id="IPR016036">
    <property type="entry name" value="Malonyl_transacylase_ACP-bd"/>
</dbReference>